<evidence type="ECO:0000313" key="2">
    <source>
        <dbReference type="Proteomes" id="UP001530400"/>
    </source>
</evidence>
<gene>
    <name evidence="1" type="ORF">ACHAWO_002044</name>
</gene>
<dbReference type="EMBL" id="JALLPJ020000512">
    <property type="protein sequence ID" value="KAL3789990.1"/>
    <property type="molecule type" value="Genomic_DNA"/>
</dbReference>
<proteinExistence type="predicted"/>
<accession>A0ABD3PUU1</accession>
<dbReference type="AlphaFoldDB" id="A0ABD3PUU1"/>
<keyword evidence="2" id="KW-1185">Reference proteome</keyword>
<protein>
    <submittedName>
        <fullName evidence="1">Uncharacterized protein</fullName>
    </submittedName>
</protein>
<organism evidence="1 2">
    <name type="scientific">Cyclotella atomus</name>
    <dbReference type="NCBI Taxonomy" id="382360"/>
    <lineage>
        <taxon>Eukaryota</taxon>
        <taxon>Sar</taxon>
        <taxon>Stramenopiles</taxon>
        <taxon>Ochrophyta</taxon>
        <taxon>Bacillariophyta</taxon>
        <taxon>Coscinodiscophyceae</taxon>
        <taxon>Thalassiosirophycidae</taxon>
        <taxon>Stephanodiscales</taxon>
        <taxon>Stephanodiscaceae</taxon>
        <taxon>Cyclotella</taxon>
    </lineage>
</organism>
<reference evidence="1 2" key="1">
    <citation type="submission" date="2024-10" db="EMBL/GenBank/DDBJ databases">
        <title>Updated reference genomes for cyclostephanoid diatoms.</title>
        <authorList>
            <person name="Roberts W.R."/>
            <person name="Alverson A.J."/>
        </authorList>
    </citation>
    <scope>NUCLEOTIDE SEQUENCE [LARGE SCALE GENOMIC DNA]</scope>
    <source>
        <strain evidence="1 2">AJA010-31</strain>
    </source>
</reference>
<evidence type="ECO:0000313" key="1">
    <source>
        <dbReference type="EMBL" id="KAL3789990.1"/>
    </source>
</evidence>
<dbReference type="Proteomes" id="UP001530400">
    <property type="component" value="Unassembled WGS sequence"/>
</dbReference>
<name>A0ABD3PUU1_9STRA</name>
<sequence length="139" mass="15613">MVGDFGSPDYQAPKNVKVLKKEAADRVSALLESGESPSDDWSNSRIANLWHKALHRKAKKEEAAHDANTRLVIRVLYVGAFVLLMAGAHDANMRAVVINMSKIEACVRLMAELRKKLGRIEKRTRRRKLDVDGSKESFL</sequence>
<comment type="caution">
    <text evidence="1">The sequence shown here is derived from an EMBL/GenBank/DDBJ whole genome shotgun (WGS) entry which is preliminary data.</text>
</comment>